<proteinExistence type="predicted"/>
<dbReference type="GO" id="GO:0005886">
    <property type="term" value="C:plasma membrane"/>
    <property type="evidence" value="ECO:0007669"/>
    <property type="project" value="UniProtKB-SubCell"/>
</dbReference>
<keyword evidence="9" id="KW-1185">Reference proteome</keyword>
<protein>
    <submittedName>
        <fullName evidence="8">RDD family protein</fullName>
    </submittedName>
</protein>
<evidence type="ECO:0000256" key="1">
    <source>
        <dbReference type="ARBA" id="ARBA00004651"/>
    </source>
</evidence>
<accession>A0A5N7MK34</accession>
<feature type="transmembrane region" description="Helical" evidence="6">
    <location>
        <begin position="30"/>
        <end position="54"/>
    </location>
</feature>
<organism evidence="8 9">
    <name type="scientific">Microvirga tunisiensis</name>
    <dbReference type="NCBI Taxonomy" id="2108360"/>
    <lineage>
        <taxon>Bacteria</taxon>
        <taxon>Pseudomonadati</taxon>
        <taxon>Pseudomonadota</taxon>
        <taxon>Alphaproteobacteria</taxon>
        <taxon>Hyphomicrobiales</taxon>
        <taxon>Methylobacteriaceae</taxon>
        <taxon>Microvirga</taxon>
    </lineage>
</organism>
<dbReference type="RefSeq" id="WP_152709222.1">
    <property type="nucleotide sequence ID" value="NZ_VOSJ01000004.1"/>
</dbReference>
<dbReference type="EMBL" id="VOSK01000005">
    <property type="protein sequence ID" value="MPR24296.1"/>
    <property type="molecule type" value="Genomic_DNA"/>
</dbReference>
<gene>
    <name evidence="8" type="ORF">FS320_03395</name>
</gene>
<dbReference type="PANTHER" id="PTHR36115:SF6">
    <property type="entry name" value="PROLINE-RICH ANTIGEN HOMOLOG"/>
    <property type="match status" value="1"/>
</dbReference>
<reference evidence="8 9" key="1">
    <citation type="journal article" date="2019" name="Syst. Appl. Microbiol.">
        <title>Microvirga tunisiensis sp. nov., a root nodule symbiotic bacterium isolated from Lupinus micranthus and L. luteus grown in Northern Tunisia.</title>
        <authorList>
            <person name="Msaddak A."/>
            <person name="Rejili M."/>
            <person name="Duran D."/>
            <person name="Mars M."/>
            <person name="Palacios J.M."/>
            <person name="Ruiz-Argueso T."/>
            <person name="Rey L."/>
            <person name="Imperial J."/>
        </authorList>
    </citation>
    <scope>NUCLEOTIDE SEQUENCE [LARGE SCALE GENOMIC DNA]</scope>
    <source>
        <strain evidence="8 9">Lmie10</strain>
    </source>
</reference>
<dbReference type="InterPro" id="IPR010432">
    <property type="entry name" value="RDD"/>
</dbReference>
<evidence type="ECO:0000259" key="7">
    <source>
        <dbReference type="Pfam" id="PF06271"/>
    </source>
</evidence>
<comment type="caution">
    <text evidence="8">The sequence shown here is derived from an EMBL/GenBank/DDBJ whole genome shotgun (WGS) entry which is preliminary data.</text>
</comment>
<evidence type="ECO:0000256" key="4">
    <source>
        <dbReference type="ARBA" id="ARBA00022989"/>
    </source>
</evidence>
<keyword evidence="3 6" id="KW-0812">Transmembrane</keyword>
<dbReference type="Proteomes" id="UP000403266">
    <property type="component" value="Unassembled WGS sequence"/>
</dbReference>
<dbReference type="AlphaFoldDB" id="A0A5N7MK34"/>
<evidence type="ECO:0000313" key="8">
    <source>
        <dbReference type="EMBL" id="MPR24296.1"/>
    </source>
</evidence>
<dbReference type="Pfam" id="PF06271">
    <property type="entry name" value="RDD"/>
    <property type="match status" value="1"/>
</dbReference>
<keyword evidence="2" id="KW-1003">Cell membrane</keyword>
<dbReference type="PANTHER" id="PTHR36115">
    <property type="entry name" value="PROLINE-RICH ANTIGEN HOMOLOG-RELATED"/>
    <property type="match status" value="1"/>
</dbReference>
<feature type="domain" description="RDD" evidence="7">
    <location>
        <begin position="26"/>
        <end position="153"/>
    </location>
</feature>
<sequence length="160" mass="17809">MVNRPYPPTLNYPSYELDTRLTEGVISRRFWAYLIDLVVIALWVVLISIGIFFLGIITLGLGWGLFFALPLTALIFIVYNAVTIGGSSQATVGMRYMGLRVINPQTGRGASPLAAAVHALFFYVAISTFLLWACDVLVGFVRDDRRFLRDLLTGMMVVRA</sequence>
<name>A0A5N7MK34_9HYPH</name>
<evidence type="ECO:0000256" key="6">
    <source>
        <dbReference type="SAM" id="Phobius"/>
    </source>
</evidence>
<dbReference type="OrthoDB" id="7270324at2"/>
<comment type="subcellular location">
    <subcellularLocation>
        <location evidence="1">Cell membrane</location>
        <topology evidence="1">Multi-pass membrane protein</topology>
    </subcellularLocation>
</comment>
<evidence type="ECO:0000256" key="5">
    <source>
        <dbReference type="ARBA" id="ARBA00023136"/>
    </source>
</evidence>
<keyword evidence="4 6" id="KW-1133">Transmembrane helix</keyword>
<keyword evidence="5 6" id="KW-0472">Membrane</keyword>
<feature type="transmembrane region" description="Helical" evidence="6">
    <location>
        <begin position="61"/>
        <end position="82"/>
    </location>
</feature>
<evidence type="ECO:0000313" key="9">
    <source>
        <dbReference type="Proteomes" id="UP000403266"/>
    </source>
</evidence>
<dbReference type="InterPro" id="IPR051791">
    <property type="entry name" value="Pra-immunoreactive"/>
</dbReference>
<evidence type="ECO:0000256" key="2">
    <source>
        <dbReference type="ARBA" id="ARBA00022475"/>
    </source>
</evidence>
<feature type="transmembrane region" description="Helical" evidence="6">
    <location>
        <begin position="120"/>
        <end position="141"/>
    </location>
</feature>
<evidence type="ECO:0000256" key="3">
    <source>
        <dbReference type="ARBA" id="ARBA00022692"/>
    </source>
</evidence>